<organism evidence="1 2">
    <name type="scientific">Pseudoalteromonas gelatinilytica</name>
    <dbReference type="NCBI Taxonomy" id="1703256"/>
    <lineage>
        <taxon>Bacteria</taxon>
        <taxon>Pseudomonadati</taxon>
        <taxon>Pseudomonadota</taxon>
        <taxon>Gammaproteobacteria</taxon>
        <taxon>Alteromonadales</taxon>
        <taxon>Pseudoalteromonadaceae</taxon>
        <taxon>Pseudoalteromonas</taxon>
    </lineage>
</organism>
<proteinExistence type="predicted"/>
<evidence type="ECO:0000313" key="2">
    <source>
        <dbReference type="Proteomes" id="UP000265938"/>
    </source>
</evidence>
<dbReference type="SUPFAM" id="SSF53187">
    <property type="entry name" value="Zn-dependent exopeptidases"/>
    <property type="match status" value="1"/>
</dbReference>
<dbReference type="InterPro" id="IPR007709">
    <property type="entry name" value="N-FG_amidohydro"/>
</dbReference>
<dbReference type="GO" id="GO:0016787">
    <property type="term" value="F:hydrolase activity"/>
    <property type="evidence" value="ECO:0007669"/>
    <property type="project" value="UniProtKB-KW"/>
</dbReference>
<evidence type="ECO:0000313" key="1">
    <source>
        <dbReference type="EMBL" id="RJF37904.1"/>
    </source>
</evidence>
<dbReference type="AlphaFoldDB" id="A0A3A3EUB6"/>
<gene>
    <name evidence="1" type="ORF">D4741_07525</name>
</gene>
<reference evidence="1 2" key="1">
    <citation type="submission" date="2018-09" db="EMBL/GenBank/DDBJ databases">
        <title>Identification of marine bacteria producing industrial enzymes.</title>
        <authorList>
            <person name="Cheng T.H."/>
            <person name="Saidin J."/>
            <person name="Muhd D.D."/>
            <person name="Isa M.N.M."/>
            <person name="Bakar M.F.A."/>
            <person name="Ismail N."/>
        </authorList>
    </citation>
    <scope>NUCLEOTIDE SEQUENCE [LARGE SCALE GENOMIC DNA]</scope>
    <source>
        <strain evidence="1 2">MNAD 1.6</strain>
    </source>
</reference>
<dbReference type="Pfam" id="PF05013">
    <property type="entry name" value="FGase"/>
    <property type="match status" value="1"/>
</dbReference>
<dbReference type="Proteomes" id="UP000265938">
    <property type="component" value="Unassembled WGS sequence"/>
</dbReference>
<accession>A0A3A3EUB6</accession>
<keyword evidence="1" id="KW-0378">Hydrolase</keyword>
<dbReference type="RefSeq" id="WP_119852517.1">
    <property type="nucleotide sequence ID" value="NZ_QYSE01000001.1"/>
</dbReference>
<name>A0A3A3EUB6_9GAMM</name>
<protein>
    <submittedName>
        <fullName evidence="1">N-formylglutamate amidohydrolase</fullName>
    </submittedName>
</protein>
<dbReference type="Gene3D" id="3.40.630.40">
    <property type="entry name" value="Zn-dependent exopeptidases"/>
    <property type="match status" value="1"/>
</dbReference>
<sequence length="282" mass="31763">MEPAFSLLTPSQTAALPLVFDSPHSGIHCPADFNTQVPVEFIKTGWDAFIDDIWQPVVEQGGYLLHAHFSRMYIDPNRAPTDIDPELLDTPWELCKPTKYSERGMGLIRRYALPGKPMYEKALTKQEIAHRISHYYSPYHQQLNQLLDDLYNQHQGVWHVDCHSMKSVGNGMNIDAGVARPDIILGDKDGTSANAEFVDVIAQAFTSKGYKVVKNTPYKGGYLVSNYADVAQNRHSVQIEINRALYMNEQAFEKSENYQTFKSDAAFVTKQLAAYVSAQIGQ</sequence>
<dbReference type="EMBL" id="QYSE01000001">
    <property type="protein sequence ID" value="RJF37904.1"/>
    <property type="molecule type" value="Genomic_DNA"/>
</dbReference>
<comment type="caution">
    <text evidence="1">The sequence shown here is derived from an EMBL/GenBank/DDBJ whole genome shotgun (WGS) entry which is preliminary data.</text>
</comment>